<dbReference type="Gene3D" id="3.40.50.300">
    <property type="entry name" value="P-loop containing nucleotide triphosphate hydrolases"/>
    <property type="match status" value="2"/>
</dbReference>
<evidence type="ECO:0000256" key="2">
    <source>
        <dbReference type="ARBA" id="ARBA00022840"/>
    </source>
</evidence>
<keyword evidence="1" id="KW-0547">Nucleotide-binding</keyword>
<sequence>MKLELRGITKRFGTLVANDHIDLVVEPGQIHALLGENGAGKSTLMNVLYGLYQADEGEILLDDVVQRFRGPGDAMAAGIGMVHQHFMLVPVFTVAENVMLGHEQTKALGTLDIAKAREHVRSVAARFGFDIDPDALVGDLPVGVQQRVEIIKALSRDAKVLVFDEPTAVLTPQETDELMGIMRQLRDEGTAIVFITHKLREVREVADKITIVRLGRVVGEASPSATNAELASLMVGRAVELTVHKDAPRLGDGGLEISGLRVLTPAGAIVVDGIDFAVRPGEVLAIAGVQGNGQTELVEAIVGLAARVEGSITLDGTELVGKSVRAILDAGVGFVPEDRTEDGLVAGFSVAENLILDRTDDRTFSRGGTILRGVLDAFAKERIREYDIRTQGPDTPAGTLSGGNQQKVVIAREMSRELRLLVAAQPTRGVDVGSIEFIHKRIIETRDSGVPVIVVSTELDEVAALADRIAVMYRGAIVGIVPGDTPRETLGLMMAGAAEGEVAA</sequence>
<dbReference type="EMBL" id="CP078075">
    <property type="protein sequence ID" value="WDM42760.1"/>
    <property type="molecule type" value="Genomic_DNA"/>
</dbReference>
<keyword evidence="5" id="KW-1185">Reference proteome</keyword>
<dbReference type="InterPro" id="IPR050107">
    <property type="entry name" value="ABC_carbohydrate_import_ATPase"/>
</dbReference>
<dbReference type="PANTHER" id="PTHR43790:SF4">
    <property type="entry name" value="GUANOSINE IMPORT ATP-BINDING PROTEIN NUPO"/>
    <property type="match status" value="1"/>
</dbReference>
<dbReference type="PANTHER" id="PTHR43790">
    <property type="entry name" value="CARBOHYDRATE TRANSPORT ATP-BINDING PROTEIN MG119-RELATED"/>
    <property type="match status" value="1"/>
</dbReference>
<dbReference type="Pfam" id="PF00005">
    <property type="entry name" value="ABC_tran"/>
    <property type="match status" value="2"/>
</dbReference>
<evidence type="ECO:0000259" key="3">
    <source>
        <dbReference type="PROSITE" id="PS50893"/>
    </source>
</evidence>
<proteinExistence type="predicted"/>
<dbReference type="PROSITE" id="PS50893">
    <property type="entry name" value="ABC_TRANSPORTER_2"/>
    <property type="match status" value="2"/>
</dbReference>
<dbReference type="InterPro" id="IPR027417">
    <property type="entry name" value="P-loop_NTPase"/>
</dbReference>
<accession>A0ABY7XKX4</accession>
<dbReference type="PROSITE" id="PS00211">
    <property type="entry name" value="ABC_TRANSPORTER_1"/>
    <property type="match status" value="1"/>
</dbReference>
<dbReference type="CDD" id="cd03216">
    <property type="entry name" value="ABC_Carb_Monos_I"/>
    <property type="match status" value="1"/>
</dbReference>
<dbReference type="GO" id="GO:0005524">
    <property type="term" value="F:ATP binding"/>
    <property type="evidence" value="ECO:0007669"/>
    <property type="project" value="UniProtKB-KW"/>
</dbReference>
<feature type="domain" description="ABC transporter" evidence="3">
    <location>
        <begin position="3"/>
        <end position="239"/>
    </location>
</feature>
<evidence type="ECO:0000256" key="1">
    <source>
        <dbReference type="ARBA" id="ARBA00022741"/>
    </source>
</evidence>
<evidence type="ECO:0000313" key="4">
    <source>
        <dbReference type="EMBL" id="WDM42760.1"/>
    </source>
</evidence>
<organism evidence="4 5">
    <name type="scientific">Microbacterium luteolum</name>
    <name type="common">Aureobacterium luteolum</name>
    <dbReference type="NCBI Taxonomy" id="69367"/>
    <lineage>
        <taxon>Bacteria</taxon>
        <taxon>Bacillati</taxon>
        <taxon>Actinomycetota</taxon>
        <taxon>Actinomycetes</taxon>
        <taxon>Micrococcales</taxon>
        <taxon>Microbacteriaceae</taxon>
        <taxon>Microbacterium</taxon>
    </lineage>
</organism>
<feature type="domain" description="ABC transporter" evidence="3">
    <location>
        <begin position="255"/>
        <end position="499"/>
    </location>
</feature>
<dbReference type="CDD" id="cd03215">
    <property type="entry name" value="ABC_Carb_Monos_II"/>
    <property type="match status" value="1"/>
</dbReference>
<dbReference type="InterPro" id="IPR003593">
    <property type="entry name" value="AAA+_ATPase"/>
</dbReference>
<evidence type="ECO:0000313" key="5">
    <source>
        <dbReference type="Proteomes" id="UP001215097"/>
    </source>
</evidence>
<keyword evidence="2 4" id="KW-0067">ATP-binding</keyword>
<dbReference type="InterPro" id="IPR003439">
    <property type="entry name" value="ABC_transporter-like_ATP-bd"/>
</dbReference>
<gene>
    <name evidence="4" type="ORF">KV395_05520</name>
</gene>
<dbReference type="Proteomes" id="UP001215097">
    <property type="component" value="Chromosome"/>
</dbReference>
<dbReference type="RefSeq" id="WP_282216616.1">
    <property type="nucleotide sequence ID" value="NZ_BAAAUN010000002.1"/>
</dbReference>
<dbReference type="SMART" id="SM00382">
    <property type="entry name" value="AAA"/>
    <property type="match status" value="2"/>
</dbReference>
<reference evidence="4 5" key="1">
    <citation type="submission" date="2021-06" db="EMBL/GenBank/DDBJ databases">
        <title>Genome-based taxonomic framework of Microbacterium strains isolated from marine environment, the description of four new species and reclassification of four preexisting species.</title>
        <authorList>
            <person name="Lee S.D."/>
            <person name="Kim S.-M."/>
            <person name="Byeon Y.-S."/>
            <person name="Yang H.L."/>
            <person name="Kim I.S."/>
        </authorList>
    </citation>
    <scope>NUCLEOTIDE SEQUENCE [LARGE SCALE GENOMIC DNA]</scope>
    <source>
        <strain evidence="4 5">KACC 14465</strain>
    </source>
</reference>
<name>A0ABY7XKX4_MICLT</name>
<dbReference type="SUPFAM" id="SSF52540">
    <property type="entry name" value="P-loop containing nucleoside triphosphate hydrolases"/>
    <property type="match status" value="2"/>
</dbReference>
<protein>
    <submittedName>
        <fullName evidence="4">ABC transporter ATP-binding protein</fullName>
    </submittedName>
</protein>
<dbReference type="InterPro" id="IPR017871">
    <property type="entry name" value="ABC_transporter-like_CS"/>
</dbReference>